<sequence>MESSPTGRQSQPTTTIFIQDSNDIVRTAALAIMAVLLFYTGVVVTGVICSVACILSATSNKGLEVDTRARDYRIFTSVAGFKIGDWEPLPEAHSITMKFYAELFTSTRTTRVTLKDGRYIIMFSIPDSSQGVIIYQASTYKAAKHLTEALAQVLGIEAKIYNKFGQLE</sequence>
<feature type="transmembrane region" description="Helical" evidence="1">
    <location>
        <begin position="28"/>
        <end position="55"/>
    </location>
</feature>
<dbReference type="Proteomes" id="UP000664144">
    <property type="component" value="Unassembled WGS sequence"/>
</dbReference>
<accession>A0A939JA83</accession>
<dbReference type="EMBL" id="JAFLQZ010000012">
    <property type="protein sequence ID" value="MBO0359604.1"/>
    <property type="molecule type" value="Genomic_DNA"/>
</dbReference>
<dbReference type="RefSeq" id="WP_206985563.1">
    <property type="nucleotide sequence ID" value="NZ_JAFLQZ010000012.1"/>
</dbReference>
<proteinExistence type="predicted"/>
<keyword evidence="1" id="KW-0472">Membrane</keyword>
<evidence type="ECO:0000313" key="3">
    <source>
        <dbReference type="Proteomes" id="UP000664144"/>
    </source>
</evidence>
<organism evidence="2 3">
    <name type="scientific">Hymenobacter telluris</name>
    <dbReference type="NCBI Taxonomy" id="2816474"/>
    <lineage>
        <taxon>Bacteria</taxon>
        <taxon>Pseudomonadati</taxon>
        <taxon>Bacteroidota</taxon>
        <taxon>Cytophagia</taxon>
        <taxon>Cytophagales</taxon>
        <taxon>Hymenobacteraceae</taxon>
        <taxon>Hymenobacter</taxon>
    </lineage>
</organism>
<keyword evidence="1" id="KW-1133">Transmembrane helix</keyword>
<keyword evidence="1" id="KW-0812">Transmembrane</keyword>
<gene>
    <name evidence="2" type="ORF">J0X19_16715</name>
</gene>
<reference evidence="2" key="1">
    <citation type="submission" date="2021-03" db="EMBL/GenBank/DDBJ databases">
        <authorList>
            <person name="Kim M.K."/>
        </authorList>
    </citation>
    <scope>NUCLEOTIDE SEQUENCE</scope>
    <source>
        <strain evidence="2">BT186</strain>
    </source>
</reference>
<evidence type="ECO:0000256" key="1">
    <source>
        <dbReference type="SAM" id="Phobius"/>
    </source>
</evidence>
<dbReference type="AlphaFoldDB" id="A0A939JA83"/>
<evidence type="ECO:0000313" key="2">
    <source>
        <dbReference type="EMBL" id="MBO0359604.1"/>
    </source>
</evidence>
<comment type="caution">
    <text evidence="2">The sequence shown here is derived from an EMBL/GenBank/DDBJ whole genome shotgun (WGS) entry which is preliminary data.</text>
</comment>
<keyword evidence="3" id="KW-1185">Reference proteome</keyword>
<protein>
    <submittedName>
        <fullName evidence="2">Uncharacterized protein</fullName>
    </submittedName>
</protein>
<name>A0A939JA83_9BACT</name>